<keyword evidence="5" id="KW-0408">Iron</keyword>
<dbReference type="InterPro" id="IPR042098">
    <property type="entry name" value="TauD-like_sf"/>
</dbReference>
<comment type="caution">
    <text evidence="7">The sequence shown here is derived from an EMBL/GenBank/DDBJ whole genome shotgun (WGS) entry which is preliminary data.</text>
</comment>
<protein>
    <submittedName>
        <fullName evidence="7">Taurine catabolism dioxygenase TauD/TfdA</fullName>
    </submittedName>
</protein>
<dbReference type="PANTHER" id="PTHR30468:SF1">
    <property type="entry name" value="ALPHA-KETOGLUTARATE-DEPENDENT SULFONATE DIOXYGENASE"/>
    <property type="match status" value="1"/>
</dbReference>
<dbReference type="RefSeq" id="WP_037452090.1">
    <property type="nucleotide sequence ID" value="NZ_JFHR01000026.1"/>
</dbReference>
<gene>
    <name evidence="7" type="ORF">BV95_02490</name>
</gene>
<evidence type="ECO:0000256" key="4">
    <source>
        <dbReference type="ARBA" id="ARBA00023002"/>
    </source>
</evidence>
<name>A0A081RDD3_SPHCR</name>
<accession>A0A081RDD3</accession>
<comment type="similarity">
    <text evidence="1">Belongs to the TfdA dioxygenase family.</text>
</comment>
<evidence type="ECO:0000256" key="3">
    <source>
        <dbReference type="ARBA" id="ARBA00022964"/>
    </source>
</evidence>
<evidence type="ECO:0000256" key="2">
    <source>
        <dbReference type="ARBA" id="ARBA00022723"/>
    </source>
</evidence>
<dbReference type="AlphaFoldDB" id="A0A081RDD3"/>
<dbReference type="SUPFAM" id="SSF51197">
    <property type="entry name" value="Clavaminate synthase-like"/>
    <property type="match status" value="1"/>
</dbReference>
<dbReference type="InterPro" id="IPR003819">
    <property type="entry name" value="TauD/TfdA-like"/>
</dbReference>
<dbReference type="Gene3D" id="3.60.130.10">
    <property type="entry name" value="Clavaminate synthase-like"/>
    <property type="match status" value="1"/>
</dbReference>
<dbReference type="PATRIC" id="fig|46429.4.peg.2468"/>
<dbReference type="GO" id="GO:0005737">
    <property type="term" value="C:cytoplasm"/>
    <property type="evidence" value="ECO:0007669"/>
    <property type="project" value="TreeGrafter"/>
</dbReference>
<proteinExistence type="inferred from homology"/>
<reference evidence="7 8" key="1">
    <citation type="submission" date="2014-02" db="EMBL/GenBank/DDBJ databases">
        <title>Whole genome sequence of Sphingobium chlorophenolicum NBRC 16172.</title>
        <authorList>
            <person name="Gan H.M."/>
            <person name="Gan H.Y."/>
            <person name="Chew T.H."/>
            <person name="Savka M.A."/>
        </authorList>
    </citation>
    <scope>NUCLEOTIDE SEQUENCE [LARGE SCALE GENOMIC DNA]</scope>
    <source>
        <strain evidence="7 8">NBRC 16172</strain>
    </source>
</reference>
<keyword evidence="3 7" id="KW-0223">Dioxygenase</keyword>
<dbReference type="InterPro" id="IPR051323">
    <property type="entry name" value="AtsK-like"/>
</dbReference>
<evidence type="ECO:0000256" key="1">
    <source>
        <dbReference type="ARBA" id="ARBA00005896"/>
    </source>
</evidence>
<evidence type="ECO:0000313" key="8">
    <source>
        <dbReference type="Proteomes" id="UP000028411"/>
    </source>
</evidence>
<dbReference type="EMBL" id="JFHR01000026">
    <property type="protein sequence ID" value="KEQ53206.1"/>
    <property type="molecule type" value="Genomic_DNA"/>
</dbReference>
<keyword evidence="4" id="KW-0560">Oxidoreductase</keyword>
<dbReference type="Pfam" id="PF02668">
    <property type="entry name" value="TauD"/>
    <property type="match status" value="1"/>
</dbReference>
<dbReference type="eggNOG" id="COG2175">
    <property type="taxonomic scope" value="Bacteria"/>
</dbReference>
<organism evidence="7 8">
    <name type="scientific">Sphingobium chlorophenolicum</name>
    <dbReference type="NCBI Taxonomy" id="46429"/>
    <lineage>
        <taxon>Bacteria</taxon>
        <taxon>Pseudomonadati</taxon>
        <taxon>Pseudomonadota</taxon>
        <taxon>Alphaproteobacteria</taxon>
        <taxon>Sphingomonadales</taxon>
        <taxon>Sphingomonadaceae</taxon>
        <taxon>Sphingobium</taxon>
    </lineage>
</organism>
<evidence type="ECO:0000313" key="7">
    <source>
        <dbReference type="EMBL" id="KEQ53206.1"/>
    </source>
</evidence>
<keyword evidence="2" id="KW-0479">Metal-binding</keyword>
<dbReference type="GO" id="GO:0000908">
    <property type="term" value="F:taurine dioxygenase activity"/>
    <property type="evidence" value="ECO:0007669"/>
    <property type="project" value="TreeGrafter"/>
</dbReference>
<sequence length="286" mass="31268">MIISAMPGPFGAIVEGIDLSVPQSDDILRGLIAALHEHQILAIRGQRLTDADYVAFGHQWGRPLMFHLQSHRKDEFPEMIRITNAAATPERYRDGAKFWHQDSSYEAVPASVTMLYGAETPDEGGETLIASTALAYDALDDAMKAKIDGLVGLHCLGGSPALPGEKIPFIPENTARHGIVSHPLVMRHPVTGRKALYLSGSAFGAEGLEIDEGRALINALRTHCTQPQFVTRYKVETGDIFLWDNFQVLHSATPIEYSDEPGKRRLLFRISTKGVPALCDTADLAA</sequence>
<evidence type="ECO:0000259" key="6">
    <source>
        <dbReference type="Pfam" id="PF02668"/>
    </source>
</evidence>
<dbReference type="Proteomes" id="UP000028411">
    <property type="component" value="Unassembled WGS sequence"/>
</dbReference>
<dbReference type="OrthoDB" id="7209371at2"/>
<feature type="domain" description="TauD/TfdA-like" evidence="6">
    <location>
        <begin position="6"/>
        <end position="270"/>
    </location>
</feature>
<evidence type="ECO:0000256" key="5">
    <source>
        <dbReference type="ARBA" id="ARBA00023004"/>
    </source>
</evidence>
<dbReference type="GO" id="GO:0006790">
    <property type="term" value="P:sulfur compound metabolic process"/>
    <property type="evidence" value="ECO:0007669"/>
    <property type="project" value="TreeGrafter"/>
</dbReference>
<dbReference type="GO" id="GO:0046872">
    <property type="term" value="F:metal ion binding"/>
    <property type="evidence" value="ECO:0007669"/>
    <property type="project" value="UniProtKB-KW"/>
</dbReference>
<dbReference type="PANTHER" id="PTHR30468">
    <property type="entry name" value="ALPHA-KETOGLUTARATE-DEPENDENT SULFONATE DIOXYGENASE"/>
    <property type="match status" value="1"/>
</dbReference>